<name>A0AAP3E3V7_9EURY</name>
<dbReference type="AlphaFoldDB" id="A0AAP3E3V7"/>
<accession>A0AAP3E3V7</accession>
<protein>
    <submittedName>
        <fullName evidence="1">Uncharacterized protein</fullName>
    </submittedName>
</protein>
<evidence type="ECO:0000313" key="1">
    <source>
        <dbReference type="EMBL" id="MCU4743374.1"/>
    </source>
</evidence>
<dbReference type="RefSeq" id="WP_338005194.1">
    <property type="nucleotide sequence ID" value="NZ_JAOPKA010000015.1"/>
</dbReference>
<comment type="caution">
    <text evidence="1">The sequence shown here is derived from an EMBL/GenBank/DDBJ whole genome shotgun (WGS) entry which is preliminary data.</text>
</comment>
<dbReference type="EMBL" id="JAOPKA010000015">
    <property type="protein sequence ID" value="MCU4743374.1"/>
    <property type="molecule type" value="Genomic_DNA"/>
</dbReference>
<proteinExistence type="predicted"/>
<dbReference type="Proteomes" id="UP001321018">
    <property type="component" value="Unassembled WGS sequence"/>
</dbReference>
<organism evidence="1 2">
    <name type="scientific">Natronoglomus mannanivorans</name>
    <dbReference type="NCBI Taxonomy" id="2979990"/>
    <lineage>
        <taxon>Archaea</taxon>
        <taxon>Methanobacteriati</taxon>
        <taxon>Methanobacteriota</taxon>
        <taxon>Stenosarchaea group</taxon>
        <taxon>Halobacteria</taxon>
        <taxon>Halobacteriales</taxon>
        <taxon>Natrialbaceae</taxon>
        <taxon>Natronoglomus</taxon>
    </lineage>
</organism>
<gene>
    <name evidence="1" type="ORF">OB960_18470</name>
</gene>
<evidence type="ECO:0000313" key="2">
    <source>
        <dbReference type="Proteomes" id="UP001321018"/>
    </source>
</evidence>
<sequence>MPENVVVLDERDLARTYDTPAYDDPYAAVMDYQAVMRYASEHPNKGSGAISSALEIPRGRIRPWLESGSKPDPARAIDVARELGWLDARYLDREFVGLNTLVANVFSGGSISTGRFEPSFALNYREHRSHVIDALEMVGLEYGFHNEGSDEHATEVRPSEHSSVLGRTLAVLGAPVGPKTDLEDLTLPWYLEDAPYETREMFVLAYLANRGTHHRTKDTITVQEDRPESYRRELAALIEDVAKEPVTVGEQNVTVSAAAARSLGIQPRYESERIANSE</sequence>
<reference evidence="1" key="1">
    <citation type="submission" date="2022-09" db="EMBL/GenBank/DDBJ databases">
        <title>Enrichment on poylsaccharides allowed isolation of novel metabolic and taxonomic groups of Haloarchaea.</title>
        <authorList>
            <person name="Sorokin D.Y."/>
            <person name="Elcheninov A.G."/>
            <person name="Khizhniak T.V."/>
            <person name="Kolganova T.V."/>
            <person name="Kublanov I.V."/>
        </authorList>
    </citation>
    <scope>NUCLEOTIDE SEQUENCE</scope>
    <source>
        <strain evidence="1">AArc-xg1-1</strain>
    </source>
</reference>